<sequence>MVQRSFFIDSFLKRGGDVNSSYALRQVIREMSEQEAKSLLSLLFAHDGYSAETHESLKKSLLEMSKKRTEVDYVKIRHIHIALGDSPGGSLKIALKAPEGRKPEHRVLVLRDALPFSVGPLWKLEEEEGREERRRWCMLHINMDDRDEYLLQGEEQFLEMRSRLEGIPESLPVTIWAGSNAHEQAGLRFAVYLLRHKENPVFLMDTTSAYASLHQTDPNYERRRTGEMNPEELRGIWEMKACCRKLSPEQRQSLESEWLELSGRKTGLRIWRDGRIVEVREDYYDSTLTAVVEQLHRERDNQEWIRSARVVGEMIGHLEQDIGDEYVEYRLRHLIYQGVLEIQGVPRGMRYYDVRMKQPLSGLEQRGGTEDDEEYAENL</sequence>
<feature type="domain" description="DUF3658" evidence="2">
    <location>
        <begin position="244"/>
        <end position="352"/>
    </location>
</feature>
<dbReference type="PATRIC" id="fig|1036673.3.peg.391"/>
<dbReference type="EMBL" id="CP002869">
    <property type="protein sequence ID" value="AEI39065.1"/>
    <property type="molecule type" value="Genomic_DNA"/>
</dbReference>
<dbReference type="Proteomes" id="UP000006620">
    <property type="component" value="Chromosome"/>
</dbReference>
<evidence type="ECO:0000259" key="2">
    <source>
        <dbReference type="Pfam" id="PF12395"/>
    </source>
</evidence>
<organism evidence="3 4">
    <name type="scientific">Paenibacillus mucilaginosus (strain KNP414)</name>
    <dbReference type="NCBI Taxonomy" id="1036673"/>
    <lineage>
        <taxon>Bacteria</taxon>
        <taxon>Bacillati</taxon>
        <taxon>Bacillota</taxon>
        <taxon>Bacilli</taxon>
        <taxon>Bacillales</taxon>
        <taxon>Paenibacillaceae</taxon>
        <taxon>Paenibacillus</taxon>
    </lineage>
</organism>
<evidence type="ECO:0000259" key="1">
    <source>
        <dbReference type="Pfam" id="PF08874"/>
    </source>
</evidence>
<dbReference type="InterPro" id="IPR014973">
    <property type="entry name" value="DUF1835"/>
</dbReference>
<dbReference type="InterPro" id="IPR022123">
    <property type="entry name" value="DUF3658"/>
</dbReference>
<reference evidence="3 4" key="2">
    <citation type="journal article" date="2013" name="Genome Announc.">
        <title>Genome Sequence of Growth-Improving Paenibacillus mucilaginosus Strain KNP414.</title>
        <authorList>
            <person name="Lu J.J."/>
            <person name="Wang J.F."/>
            <person name="Hu X.F."/>
        </authorList>
    </citation>
    <scope>NUCLEOTIDE SEQUENCE [LARGE SCALE GENOMIC DNA]</scope>
    <source>
        <strain evidence="3 4">KNP414</strain>
    </source>
</reference>
<dbReference type="Pfam" id="PF12395">
    <property type="entry name" value="DUF3658"/>
    <property type="match status" value="1"/>
</dbReference>
<dbReference type="HOGENOM" id="CLU_058771_0_0_9"/>
<feature type="domain" description="DUF1835" evidence="1">
    <location>
        <begin position="79"/>
        <end position="206"/>
    </location>
</feature>
<evidence type="ECO:0000313" key="3">
    <source>
        <dbReference type="EMBL" id="AEI39065.1"/>
    </source>
</evidence>
<dbReference type="AlphaFoldDB" id="F8FPB5"/>
<name>F8FPB5_PAEMK</name>
<gene>
    <name evidence="3" type="ordered locus">KNP414_00440</name>
</gene>
<dbReference type="KEGG" id="pms:KNP414_00440"/>
<protein>
    <recommendedName>
        <fullName evidence="5">DUF1835 domain-containing protein</fullName>
    </recommendedName>
</protein>
<evidence type="ECO:0008006" key="5">
    <source>
        <dbReference type="Google" id="ProtNLM"/>
    </source>
</evidence>
<accession>F8FPB5</accession>
<evidence type="ECO:0000313" key="4">
    <source>
        <dbReference type="Proteomes" id="UP000006620"/>
    </source>
</evidence>
<reference evidence="4" key="1">
    <citation type="submission" date="2011-06" db="EMBL/GenBank/DDBJ databases">
        <title>Complete genome sequence of Paenibacillus mucilaginosus KNP414.</title>
        <authorList>
            <person name="Wang J."/>
            <person name="Hu S."/>
            <person name="Hu X."/>
            <person name="Zhang B."/>
            <person name="Dong D."/>
            <person name="Zhang S."/>
            <person name="Zhao K."/>
            <person name="Wu D."/>
        </authorList>
    </citation>
    <scope>NUCLEOTIDE SEQUENCE [LARGE SCALE GENOMIC DNA]</scope>
    <source>
        <strain evidence="4">KNP414</strain>
    </source>
</reference>
<dbReference type="Pfam" id="PF08874">
    <property type="entry name" value="DUF1835"/>
    <property type="match status" value="1"/>
</dbReference>
<proteinExistence type="predicted"/>